<keyword evidence="2 5" id="KW-0812">Transmembrane</keyword>
<feature type="transmembrane region" description="Helical" evidence="5">
    <location>
        <begin position="358"/>
        <end position="376"/>
    </location>
</feature>
<dbReference type="SUPFAM" id="SSF53822">
    <property type="entry name" value="Periplasmic binding protein-like I"/>
    <property type="match status" value="1"/>
</dbReference>
<dbReference type="InterPro" id="IPR001828">
    <property type="entry name" value="ANF_lig-bd_rcpt"/>
</dbReference>
<reference evidence="7" key="1">
    <citation type="submission" date="2020-11" db="EMBL/GenBank/DDBJ databases">
        <authorList>
            <person name="Tran Van P."/>
        </authorList>
    </citation>
    <scope>NUCLEOTIDE SEQUENCE</scope>
</reference>
<evidence type="ECO:0000256" key="2">
    <source>
        <dbReference type="ARBA" id="ARBA00022692"/>
    </source>
</evidence>
<evidence type="ECO:0000313" key="7">
    <source>
        <dbReference type="EMBL" id="CAD7628582.1"/>
    </source>
</evidence>
<dbReference type="AlphaFoldDB" id="A0A7R9Q1A8"/>
<dbReference type="EMBL" id="OC860438">
    <property type="protein sequence ID" value="CAD7628582.1"/>
    <property type="molecule type" value="Genomic_DNA"/>
</dbReference>
<keyword evidence="3 5" id="KW-1133">Transmembrane helix</keyword>
<protein>
    <recommendedName>
        <fullName evidence="6">Receptor ligand binding region domain-containing protein</fullName>
    </recommendedName>
</protein>
<dbReference type="Pfam" id="PF01094">
    <property type="entry name" value="ANF_receptor"/>
    <property type="match status" value="1"/>
</dbReference>
<dbReference type="Proteomes" id="UP000759131">
    <property type="component" value="Unassembled WGS sequence"/>
</dbReference>
<accession>A0A7R9Q1A8</accession>
<evidence type="ECO:0000256" key="1">
    <source>
        <dbReference type="ARBA" id="ARBA00004370"/>
    </source>
</evidence>
<dbReference type="EMBL" id="CAJPIZ010005863">
    <property type="protein sequence ID" value="CAG2109012.1"/>
    <property type="molecule type" value="Genomic_DNA"/>
</dbReference>
<dbReference type="InterPro" id="IPR028082">
    <property type="entry name" value="Peripla_BP_I"/>
</dbReference>
<keyword evidence="4 5" id="KW-0472">Membrane</keyword>
<dbReference type="Gene3D" id="3.40.50.2300">
    <property type="match status" value="1"/>
</dbReference>
<feature type="transmembrane region" description="Helical" evidence="5">
    <location>
        <begin position="318"/>
        <end position="346"/>
    </location>
</feature>
<proteinExistence type="predicted"/>
<evidence type="ECO:0000256" key="3">
    <source>
        <dbReference type="ARBA" id="ARBA00022989"/>
    </source>
</evidence>
<evidence type="ECO:0000313" key="8">
    <source>
        <dbReference type="Proteomes" id="UP000759131"/>
    </source>
</evidence>
<evidence type="ECO:0000256" key="5">
    <source>
        <dbReference type="SAM" id="Phobius"/>
    </source>
</evidence>
<dbReference type="OrthoDB" id="9880600at2759"/>
<organism evidence="7">
    <name type="scientific">Medioppia subpectinata</name>
    <dbReference type="NCBI Taxonomy" id="1979941"/>
    <lineage>
        <taxon>Eukaryota</taxon>
        <taxon>Metazoa</taxon>
        <taxon>Ecdysozoa</taxon>
        <taxon>Arthropoda</taxon>
        <taxon>Chelicerata</taxon>
        <taxon>Arachnida</taxon>
        <taxon>Acari</taxon>
        <taxon>Acariformes</taxon>
        <taxon>Sarcoptiformes</taxon>
        <taxon>Oribatida</taxon>
        <taxon>Brachypylina</taxon>
        <taxon>Oppioidea</taxon>
        <taxon>Oppiidae</taxon>
        <taxon>Medioppia</taxon>
    </lineage>
</organism>
<gene>
    <name evidence="7" type="ORF">OSB1V03_LOCUS9003</name>
</gene>
<feature type="domain" description="Receptor ligand binding region" evidence="6">
    <location>
        <begin position="16"/>
        <end position="181"/>
    </location>
</feature>
<keyword evidence="8" id="KW-1185">Reference proteome</keyword>
<evidence type="ECO:0000259" key="6">
    <source>
        <dbReference type="Pfam" id="PF01094"/>
    </source>
</evidence>
<dbReference type="GO" id="GO:0016020">
    <property type="term" value="C:membrane"/>
    <property type="evidence" value="ECO:0007669"/>
    <property type="project" value="UniProtKB-SubCell"/>
</dbReference>
<name>A0A7R9Q1A8_9ACAR</name>
<evidence type="ECO:0000256" key="4">
    <source>
        <dbReference type="ARBA" id="ARBA00023136"/>
    </source>
</evidence>
<sequence length="379" mass="42454">MNLLNSLSGTGDDYYGLTSNYSYIIVTNSDISAQMKTSPHLNRSQKLRKNVFLVSPLMEKSSEYQNYFETMANTADTKGDQPLIHEYKRANQTHVPDMSVSLMAKAVWALSLAYQNLFQKQCAGNKVNCNLSTNANLTDLMINSLKNLNAVISESGLKDLNGVRLRFDSEGKLMTWKYHIMIIASNWQTISLGFYSLDNGLNIDTKFMQTILANRINRFRTRPKSMIKAIHKNQLSSLPSNNMHTIYKQPLYGNVGNSSMSASSLMRSTVKHQLTDSSAPIERRMVSHDFPSLNTSSARPSNLESNYVTRKRYNSLTIWLGTVWSLTILSSSILGILITLYVQTFLLMKSCEGALRKANQALVICHLVAVAVTFLGSSL</sequence>
<comment type="subcellular location">
    <subcellularLocation>
        <location evidence="1">Membrane</location>
    </subcellularLocation>
</comment>